<proteinExistence type="predicted"/>
<sequence length="62" mass="7219">MIRTVTLDRNQKPTEEQIKQIEEAAKREIIFDEDSPELTPAMEKAFRLAAKNRNTQRNMSVS</sequence>
<evidence type="ECO:0000313" key="2">
    <source>
        <dbReference type="Proteomes" id="UP000474104"/>
    </source>
</evidence>
<accession>A0A9X5CCW5</accession>
<dbReference type="Proteomes" id="UP000474104">
    <property type="component" value="Unassembled WGS sequence"/>
</dbReference>
<reference evidence="1 2" key="1">
    <citation type="submission" date="2019-07" db="EMBL/GenBank/DDBJ databases">
        <title>Draft genome sequences of 15 bacterial species constituting the stable defined intestinal microbiota of the GM15 gnotobiotic mouse model.</title>
        <authorList>
            <person name="Elie C."/>
            <person name="Mathieu A."/>
            <person name="Saliou A."/>
            <person name="Darnaud M."/>
            <person name="Leulier F."/>
            <person name="Tamellini A."/>
        </authorList>
    </citation>
    <scope>NUCLEOTIDE SEQUENCE [LARGE SCALE GENOMIC DNA]</scope>
    <source>
        <strain evidence="2">ASF 502</strain>
    </source>
</reference>
<dbReference type="AlphaFoldDB" id="A0A9X5CCW5"/>
<comment type="caution">
    <text evidence="1">The sequence shown here is derived from an EMBL/GenBank/DDBJ whole genome shotgun (WGS) entry which is preliminary data.</text>
</comment>
<protein>
    <submittedName>
        <fullName evidence="1">Uncharacterized protein</fullName>
    </submittedName>
</protein>
<name>A0A9X5CCW5_9FIRM</name>
<dbReference type="OrthoDB" id="9800467at2"/>
<gene>
    <name evidence="1" type="ORF">FMM80_26265</name>
</gene>
<dbReference type="RefSeq" id="WP_004081699.1">
    <property type="nucleotide sequence ID" value="NZ_CASCYM010000009.1"/>
</dbReference>
<dbReference type="EMBL" id="VIRB01000149">
    <property type="protein sequence ID" value="NDO71960.1"/>
    <property type="molecule type" value="Genomic_DNA"/>
</dbReference>
<organism evidence="1 2">
    <name type="scientific">Schaedlerella arabinosiphila</name>
    <dbReference type="NCBI Taxonomy" id="2044587"/>
    <lineage>
        <taxon>Bacteria</taxon>
        <taxon>Bacillati</taxon>
        <taxon>Bacillota</taxon>
        <taxon>Clostridia</taxon>
        <taxon>Lachnospirales</taxon>
        <taxon>Lachnospiraceae</taxon>
        <taxon>Schaedlerella</taxon>
    </lineage>
</organism>
<evidence type="ECO:0000313" key="1">
    <source>
        <dbReference type="EMBL" id="NDO71960.1"/>
    </source>
</evidence>